<evidence type="ECO:0000313" key="2">
    <source>
        <dbReference type="Proteomes" id="UP000003874"/>
    </source>
</evidence>
<sequence>MVQTYREVQENDVCLTFEVRLSFKSLFFMKENYHIVWWNEMKTLLLQKKQLYNVTVHQKNKI</sequence>
<dbReference type="EMBL" id="AEQO01000002">
    <property type="protein sequence ID" value="EFV05822.1"/>
    <property type="molecule type" value="Genomic_DNA"/>
</dbReference>
<protein>
    <submittedName>
        <fullName evidence="1">Uncharacterized protein</fullName>
    </submittedName>
</protein>
<reference evidence="1 2" key="1">
    <citation type="submission" date="2010-12" db="EMBL/GenBank/DDBJ databases">
        <authorList>
            <person name="Muzny D."/>
            <person name="Qin X."/>
            <person name="Deng J."/>
            <person name="Jiang H."/>
            <person name="Liu Y."/>
            <person name="Qu J."/>
            <person name="Song X.-Z."/>
            <person name="Zhang L."/>
            <person name="Thornton R."/>
            <person name="Coyle M."/>
            <person name="Francisco L."/>
            <person name="Jackson L."/>
            <person name="Javaid M."/>
            <person name="Korchina V."/>
            <person name="Kovar C."/>
            <person name="Mata R."/>
            <person name="Mathew T."/>
            <person name="Ngo R."/>
            <person name="Nguyen L."/>
            <person name="Nguyen N."/>
            <person name="Okwuonu G."/>
            <person name="Ongeri F."/>
            <person name="Pham C."/>
            <person name="Simmons D."/>
            <person name="Wilczek-Boney K."/>
            <person name="Hale W."/>
            <person name="Jakkamsetti A."/>
            <person name="Pham P."/>
            <person name="Ruth R."/>
            <person name="San Lucas F."/>
            <person name="Warren J."/>
            <person name="Zhang J."/>
            <person name="Zhao Z."/>
            <person name="Zhou C."/>
            <person name="Zhu D."/>
            <person name="Lee S."/>
            <person name="Bess C."/>
            <person name="Blankenburg K."/>
            <person name="Forbes L."/>
            <person name="Fu Q."/>
            <person name="Gubbala S."/>
            <person name="Hirani K."/>
            <person name="Jayaseelan J.C."/>
            <person name="Lara F."/>
            <person name="Munidasa M."/>
            <person name="Palculict T."/>
            <person name="Patil S."/>
            <person name="Pu L.-L."/>
            <person name="Saada N."/>
            <person name="Tang L."/>
            <person name="Weissenberger G."/>
            <person name="Zhu Y."/>
            <person name="Hemphill L."/>
            <person name="Shang Y."/>
            <person name="Youmans B."/>
            <person name="Ayvaz T."/>
            <person name="Ross M."/>
            <person name="Santibanez J."/>
            <person name="Aqrawi P."/>
            <person name="Gross S."/>
            <person name="Joshi V."/>
            <person name="Fowler G."/>
            <person name="Nazareth L."/>
            <person name="Reid J."/>
            <person name="Worley K."/>
            <person name="Petrosino J."/>
            <person name="Highlander S."/>
            <person name="Gibbs R."/>
        </authorList>
    </citation>
    <scope>NUCLEOTIDE SEQUENCE [LARGE SCALE GENOMIC DNA]</scope>
    <source>
        <strain evidence="1 2">DSM 15606</strain>
    </source>
</reference>
<gene>
    <name evidence="1" type="ORF">HMPREF9420_0023</name>
</gene>
<keyword evidence="2" id="KW-1185">Reference proteome</keyword>
<proteinExistence type="predicted"/>
<comment type="caution">
    <text evidence="1">The sequence shown here is derived from an EMBL/GenBank/DDBJ whole genome shotgun (WGS) entry which is preliminary data.</text>
</comment>
<evidence type="ECO:0000313" key="1">
    <source>
        <dbReference type="EMBL" id="EFV05822.1"/>
    </source>
</evidence>
<accession>E6MKK6</accession>
<dbReference type="HOGENOM" id="CLU_2900476_0_0_10"/>
<dbReference type="AlphaFoldDB" id="E6MKK6"/>
<dbReference type="Proteomes" id="UP000003874">
    <property type="component" value="Unassembled WGS sequence"/>
</dbReference>
<organism evidence="1 2">
    <name type="scientific">Segatella salivae DSM 15606</name>
    <dbReference type="NCBI Taxonomy" id="888832"/>
    <lineage>
        <taxon>Bacteria</taxon>
        <taxon>Pseudomonadati</taxon>
        <taxon>Bacteroidota</taxon>
        <taxon>Bacteroidia</taxon>
        <taxon>Bacteroidales</taxon>
        <taxon>Prevotellaceae</taxon>
        <taxon>Segatella</taxon>
    </lineage>
</organism>
<dbReference type="STRING" id="888832.HMPREF9420_0023"/>
<name>E6MKK6_9BACT</name>